<dbReference type="AlphaFoldDB" id="A0A4Z2HXM4"/>
<gene>
    <name evidence="1" type="ORF">EYF80_020087</name>
</gene>
<organism evidence="1 2">
    <name type="scientific">Liparis tanakae</name>
    <name type="common">Tanaka's snailfish</name>
    <dbReference type="NCBI Taxonomy" id="230148"/>
    <lineage>
        <taxon>Eukaryota</taxon>
        <taxon>Metazoa</taxon>
        <taxon>Chordata</taxon>
        <taxon>Craniata</taxon>
        <taxon>Vertebrata</taxon>
        <taxon>Euteleostomi</taxon>
        <taxon>Actinopterygii</taxon>
        <taxon>Neopterygii</taxon>
        <taxon>Teleostei</taxon>
        <taxon>Neoteleostei</taxon>
        <taxon>Acanthomorphata</taxon>
        <taxon>Eupercaria</taxon>
        <taxon>Perciformes</taxon>
        <taxon>Cottioidei</taxon>
        <taxon>Cottales</taxon>
        <taxon>Liparidae</taxon>
        <taxon>Liparis</taxon>
    </lineage>
</organism>
<comment type="caution">
    <text evidence="1">The sequence shown here is derived from an EMBL/GenBank/DDBJ whole genome shotgun (WGS) entry which is preliminary data.</text>
</comment>
<accession>A0A4Z2HXM4</accession>
<evidence type="ECO:0000313" key="1">
    <source>
        <dbReference type="EMBL" id="TNN69723.1"/>
    </source>
</evidence>
<reference evidence="1 2" key="1">
    <citation type="submission" date="2019-03" db="EMBL/GenBank/DDBJ databases">
        <title>First draft genome of Liparis tanakae, snailfish: a comprehensive survey of snailfish specific genes.</title>
        <authorList>
            <person name="Kim W."/>
            <person name="Song I."/>
            <person name="Jeong J.-H."/>
            <person name="Kim D."/>
            <person name="Kim S."/>
            <person name="Ryu S."/>
            <person name="Song J.Y."/>
            <person name="Lee S.K."/>
        </authorList>
    </citation>
    <scope>NUCLEOTIDE SEQUENCE [LARGE SCALE GENOMIC DNA]</scope>
    <source>
        <tissue evidence="1">Muscle</tissue>
    </source>
</reference>
<proteinExistence type="predicted"/>
<evidence type="ECO:0000313" key="2">
    <source>
        <dbReference type="Proteomes" id="UP000314294"/>
    </source>
</evidence>
<dbReference type="EMBL" id="SRLO01000172">
    <property type="protein sequence ID" value="TNN69723.1"/>
    <property type="molecule type" value="Genomic_DNA"/>
</dbReference>
<sequence>MPVCVEGPSAPAPGTQFVRHCRSKRRPGPGPPEPLRGDDITTWKLMHFDVLIHKKLLRAKLRQNQIRVSPDECFRDTTSQLTQGLGGGVKGNTCSPGPVDAEDYWEIWVTFYLLRPDARTHTPAELSGARDGERRRNT</sequence>
<protein>
    <submittedName>
        <fullName evidence="1">Uncharacterized protein</fullName>
    </submittedName>
</protein>
<dbReference type="Proteomes" id="UP000314294">
    <property type="component" value="Unassembled WGS sequence"/>
</dbReference>
<name>A0A4Z2HXM4_9TELE</name>
<keyword evidence="2" id="KW-1185">Reference proteome</keyword>